<sequence>MQHPTDRYNPFFRQLLFLSVLVVIGLVIFRQLDFFVGAFLGATTLYVVLRGALFRLTEKRRWKPWIASAALVTAASIVLLGIGYLIFEVIASEIPNVNTTQLVEGFYRLIDKINDLVGYRVISGKLLAESRDFITRFASMLINTTYSFAANIFLMLVILYFMLAAGRRMETNLLRYAPFSGKSLNLIQREAKNMIFSNAVGIPVIMVAQAATAAVFYWIVGIHNVLFWAFLTGIFGLVPMLGTALVTVPLSIYLLSTGAVWQGIVLLGGAILVIANVDNVCRIFLMKKAADTHPLIVIFGVILGIPLFGFWGIIFGPLLISGFLLLIKIYYFEYKLAEPPADKE</sequence>
<dbReference type="Proteomes" id="UP000255233">
    <property type="component" value="Unassembled WGS sequence"/>
</dbReference>
<comment type="subcellular location">
    <subcellularLocation>
        <location evidence="1">Membrane</location>
        <topology evidence="1">Multi-pass membrane protein</topology>
    </subcellularLocation>
</comment>
<comment type="similarity">
    <text evidence="2">Belongs to the autoinducer-2 exporter (AI-2E) (TC 2.A.86) family.</text>
</comment>
<feature type="transmembrane region" description="Helical" evidence="6">
    <location>
        <begin position="35"/>
        <end position="53"/>
    </location>
</feature>
<evidence type="ECO:0000256" key="2">
    <source>
        <dbReference type="ARBA" id="ARBA00009773"/>
    </source>
</evidence>
<feature type="transmembrane region" description="Helical" evidence="6">
    <location>
        <begin position="146"/>
        <end position="165"/>
    </location>
</feature>
<keyword evidence="3 6" id="KW-0812">Transmembrane</keyword>
<feature type="transmembrane region" description="Helical" evidence="6">
    <location>
        <begin position="195"/>
        <end position="219"/>
    </location>
</feature>
<evidence type="ECO:0000313" key="7">
    <source>
        <dbReference type="EMBL" id="SUE34494.1"/>
    </source>
</evidence>
<evidence type="ECO:0000256" key="1">
    <source>
        <dbReference type="ARBA" id="ARBA00004141"/>
    </source>
</evidence>
<keyword evidence="4 6" id="KW-1133">Transmembrane helix</keyword>
<gene>
    <name evidence="7" type="ORF">NCTC11190_01718</name>
</gene>
<dbReference type="Pfam" id="PF01594">
    <property type="entry name" value="AI-2E_transport"/>
    <property type="match status" value="1"/>
</dbReference>
<keyword evidence="8" id="KW-1185">Reference proteome</keyword>
<evidence type="ECO:0000256" key="5">
    <source>
        <dbReference type="ARBA" id="ARBA00023136"/>
    </source>
</evidence>
<keyword evidence="5 6" id="KW-0472">Membrane</keyword>
<evidence type="ECO:0000256" key="3">
    <source>
        <dbReference type="ARBA" id="ARBA00022692"/>
    </source>
</evidence>
<name>A0A379MRY5_9BACT</name>
<organism evidence="7 8">
    <name type="scientific">Rikenella microfusus</name>
    <dbReference type="NCBI Taxonomy" id="28139"/>
    <lineage>
        <taxon>Bacteria</taxon>
        <taxon>Pseudomonadati</taxon>
        <taxon>Bacteroidota</taxon>
        <taxon>Bacteroidia</taxon>
        <taxon>Bacteroidales</taxon>
        <taxon>Rikenellaceae</taxon>
        <taxon>Rikenella</taxon>
    </lineage>
</organism>
<feature type="transmembrane region" description="Helical" evidence="6">
    <location>
        <begin position="295"/>
        <end position="327"/>
    </location>
</feature>
<dbReference type="InterPro" id="IPR002549">
    <property type="entry name" value="AI-2E-like"/>
</dbReference>
<dbReference type="GO" id="GO:0016020">
    <property type="term" value="C:membrane"/>
    <property type="evidence" value="ECO:0007669"/>
    <property type="project" value="UniProtKB-SubCell"/>
</dbReference>
<proteinExistence type="inferred from homology"/>
<dbReference type="AlphaFoldDB" id="A0A379MRY5"/>
<dbReference type="PANTHER" id="PTHR21716:SF4">
    <property type="entry name" value="TRANSMEMBRANE PROTEIN 245"/>
    <property type="match status" value="1"/>
</dbReference>
<dbReference type="RefSeq" id="WP_027291648.1">
    <property type="nucleotide sequence ID" value="NZ_CALVFX010000001.1"/>
</dbReference>
<reference evidence="7 8" key="1">
    <citation type="submission" date="2018-06" db="EMBL/GenBank/DDBJ databases">
        <authorList>
            <consortium name="Pathogen Informatics"/>
            <person name="Doyle S."/>
        </authorList>
    </citation>
    <scope>NUCLEOTIDE SEQUENCE [LARGE SCALE GENOMIC DNA]</scope>
    <source>
        <strain evidence="7 8">NCTC11190</strain>
    </source>
</reference>
<evidence type="ECO:0000256" key="4">
    <source>
        <dbReference type="ARBA" id="ARBA00022989"/>
    </source>
</evidence>
<dbReference type="STRING" id="880526.GCA_000427365_02100"/>
<feature type="transmembrane region" description="Helical" evidence="6">
    <location>
        <begin position="65"/>
        <end position="87"/>
    </location>
</feature>
<evidence type="ECO:0000313" key="8">
    <source>
        <dbReference type="Proteomes" id="UP000255233"/>
    </source>
</evidence>
<feature type="transmembrane region" description="Helical" evidence="6">
    <location>
        <begin position="12"/>
        <end position="29"/>
    </location>
</feature>
<dbReference type="EMBL" id="UGVL01000001">
    <property type="protein sequence ID" value="SUE34494.1"/>
    <property type="molecule type" value="Genomic_DNA"/>
</dbReference>
<dbReference type="PANTHER" id="PTHR21716">
    <property type="entry name" value="TRANSMEMBRANE PROTEIN"/>
    <property type="match status" value="1"/>
</dbReference>
<feature type="transmembrane region" description="Helical" evidence="6">
    <location>
        <begin position="225"/>
        <end position="246"/>
    </location>
</feature>
<evidence type="ECO:0000256" key="6">
    <source>
        <dbReference type="SAM" id="Phobius"/>
    </source>
</evidence>
<feature type="transmembrane region" description="Helical" evidence="6">
    <location>
        <begin position="253"/>
        <end position="275"/>
    </location>
</feature>
<accession>A0A379MRY5</accession>
<protein>
    <submittedName>
        <fullName evidence="7">Sporulation integral membrane protein YtvI</fullName>
    </submittedName>
</protein>
<dbReference type="OrthoDB" id="9773730at2"/>